<reference evidence="1" key="1">
    <citation type="submission" date="2023-05" db="EMBL/GenBank/DDBJ databases">
        <authorList>
            <consortium name="ELIXIR-Norway"/>
        </authorList>
    </citation>
    <scope>NUCLEOTIDE SEQUENCE</scope>
</reference>
<dbReference type="EMBL" id="OX596093">
    <property type="protein sequence ID" value="CAN0572606.1"/>
    <property type="molecule type" value="Genomic_DNA"/>
</dbReference>
<gene>
    <name evidence="1" type="ORF">MRATA1EN22A_LOCUS28501</name>
</gene>
<name>A0AC60A987_RANTA</name>
<accession>A0AC60A987</accession>
<protein>
    <submittedName>
        <fullName evidence="1">Uncharacterized protein</fullName>
    </submittedName>
</protein>
<sequence length="110" mass="11316">MAPEGQGASADTPCLPEHLDPAPRNCTPGNTALGTALALSCWGLAGAWTHSLSSSGPDPTWDCCTERPRVSAPYPPQAPAPVCSLCPSAYSSCNWLDCKTAPGTSALEML</sequence>
<reference evidence="1" key="2">
    <citation type="submission" date="2025-03" db="EMBL/GenBank/DDBJ databases">
        <authorList>
            <consortium name="ELIXIR-Norway"/>
            <consortium name="Elixir Norway"/>
        </authorList>
    </citation>
    <scope>NUCLEOTIDE SEQUENCE</scope>
</reference>
<proteinExistence type="predicted"/>
<evidence type="ECO:0000313" key="1">
    <source>
        <dbReference type="EMBL" id="CAN0572606.1"/>
    </source>
</evidence>
<evidence type="ECO:0000313" key="2">
    <source>
        <dbReference type="Proteomes" id="UP001162501"/>
    </source>
</evidence>
<organism evidence="1 2">
    <name type="scientific">Rangifer tarandus platyrhynchus</name>
    <name type="common">Svalbard reindeer</name>
    <dbReference type="NCBI Taxonomy" id="3082113"/>
    <lineage>
        <taxon>Eukaryota</taxon>
        <taxon>Metazoa</taxon>
        <taxon>Chordata</taxon>
        <taxon>Craniata</taxon>
        <taxon>Vertebrata</taxon>
        <taxon>Euteleostomi</taxon>
        <taxon>Mammalia</taxon>
        <taxon>Eutheria</taxon>
        <taxon>Laurasiatheria</taxon>
        <taxon>Artiodactyla</taxon>
        <taxon>Ruminantia</taxon>
        <taxon>Pecora</taxon>
        <taxon>Cervidae</taxon>
        <taxon>Odocoileinae</taxon>
        <taxon>Rangifer</taxon>
    </lineage>
</organism>
<dbReference type="Proteomes" id="UP001162501">
    <property type="component" value="Chromosome 9"/>
</dbReference>